<evidence type="ECO:0000256" key="4">
    <source>
        <dbReference type="ARBA" id="ARBA00022679"/>
    </source>
</evidence>
<keyword evidence="3" id="KW-0723">Serine/threonine-protein kinase</keyword>
<name>A0A0N5C1J1_STREA</name>
<keyword evidence="7 10" id="KW-0067">ATP-binding</keyword>
<dbReference type="InterPro" id="IPR008271">
    <property type="entry name" value="Ser/Thr_kinase_AS"/>
</dbReference>
<dbReference type="PROSITE" id="PS00107">
    <property type="entry name" value="PROTEIN_KINASE_ATP"/>
    <property type="match status" value="1"/>
</dbReference>
<dbReference type="Gene3D" id="1.10.510.10">
    <property type="entry name" value="Transferase(Phosphotransferase) domain 1"/>
    <property type="match status" value="1"/>
</dbReference>
<evidence type="ECO:0000256" key="3">
    <source>
        <dbReference type="ARBA" id="ARBA00022527"/>
    </source>
</evidence>
<dbReference type="FunFam" id="3.30.200.20:FF:000049">
    <property type="entry name" value="cyclin-dependent kinase-like 1 isoform X1"/>
    <property type="match status" value="1"/>
</dbReference>
<evidence type="ECO:0000313" key="13">
    <source>
        <dbReference type="Proteomes" id="UP000046392"/>
    </source>
</evidence>
<dbReference type="Gene3D" id="3.30.200.20">
    <property type="entry name" value="Phosphorylase Kinase, domain 1"/>
    <property type="match status" value="1"/>
</dbReference>
<organism evidence="13 14">
    <name type="scientific">Strongyloides papillosus</name>
    <name type="common">Intestinal threadworm</name>
    <dbReference type="NCBI Taxonomy" id="174720"/>
    <lineage>
        <taxon>Eukaryota</taxon>
        <taxon>Metazoa</taxon>
        <taxon>Ecdysozoa</taxon>
        <taxon>Nematoda</taxon>
        <taxon>Chromadorea</taxon>
        <taxon>Rhabditida</taxon>
        <taxon>Tylenchina</taxon>
        <taxon>Panagrolaimomorpha</taxon>
        <taxon>Strongyloidoidea</taxon>
        <taxon>Strongyloididae</taxon>
        <taxon>Strongyloides</taxon>
    </lineage>
</organism>
<dbReference type="EC" id="2.7.11.22" evidence="2"/>
<dbReference type="SUPFAM" id="SSF56112">
    <property type="entry name" value="Protein kinase-like (PK-like)"/>
    <property type="match status" value="1"/>
</dbReference>
<keyword evidence="11" id="KW-0812">Transmembrane</keyword>
<evidence type="ECO:0000313" key="14">
    <source>
        <dbReference type="WBParaSite" id="SPAL_0001186400.1"/>
    </source>
</evidence>
<dbReference type="Pfam" id="PF00069">
    <property type="entry name" value="Pkinase"/>
    <property type="match status" value="1"/>
</dbReference>
<dbReference type="WBParaSite" id="SPAL_0001186400.1">
    <property type="protein sequence ID" value="SPAL_0001186400.1"/>
    <property type="gene ID" value="SPAL_0001186400"/>
</dbReference>
<evidence type="ECO:0000256" key="8">
    <source>
        <dbReference type="ARBA" id="ARBA00047811"/>
    </source>
</evidence>
<evidence type="ECO:0000256" key="1">
    <source>
        <dbReference type="ARBA" id="ARBA00006485"/>
    </source>
</evidence>
<evidence type="ECO:0000256" key="9">
    <source>
        <dbReference type="ARBA" id="ARBA00048367"/>
    </source>
</evidence>
<dbReference type="STRING" id="174720.A0A0N5C1J1"/>
<dbReference type="InterPro" id="IPR050108">
    <property type="entry name" value="CDK"/>
</dbReference>
<evidence type="ECO:0000256" key="10">
    <source>
        <dbReference type="PROSITE-ProRule" id="PRU10141"/>
    </source>
</evidence>
<dbReference type="GO" id="GO:0005524">
    <property type="term" value="F:ATP binding"/>
    <property type="evidence" value="ECO:0007669"/>
    <property type="project" value="UniProtKB-UniRule"/>
</dbReference>
<comment type="similarity">
    <text evidence="1">Belongs to the protein kinase superfamily. CMGC Ser/Thr protein kinase family. CDC2/CDKX subfamily.</text>
</comment>
<dbReference type="PANTHER" id="PTHR24056:SF222">
    <property type="entry name" value="CYCLIN-DEPENDENT KINASE-LIKE 1"/>
    <property type="match status" value="1"/>
</dbReference>
<dbReference type="InterPro" id="IPR000719">
    <property type="entry name" value="Prot_kinase_dom"/>
</dbReference>
<evidence type="ECO:0000256" key="5">
    <source>
        <dbReference type="ARBA" id="ARBA00022741"/>
    </source>
</evidence>
<dbReference type="InterPro" id="IPR011009">
    <property type="entry name" value="Kinase-like_dom_sf"/>
</dbReference>
<dbReference type="FunFam" id="1.10.510.10:FF:000624">
    <property type="entry name" value="Mitogen-activated protein kinase"/>
    <property type="match status" value="1"/>
</dbReference>
<keyword evidence="11" id="KW-1133">Transmembrane helix</keyword>
<protein>
    <recommendedName>
        <fullName evidence="2">cyclin-dependent kinase</fullName>
        <ecNumber evidence="2">2.7.11.22</ecNumber>
    </recommendedName>
</protein>
<evidence type="ECO:0000259" key="12">
    <source>
        <dbReference type="PROSITE" id="PS50011"/>
    </source>
</evidence>
<evidence type="ECO:0000256" key="7">
    <source>
        <dbReference type="ARBA" id="ARBA00022840"/>
    </source>
</evidence>
<keyword evidence="11" id="KW-0472">Membrane</keyword>
<feature type="transmembrane region" description="Helical" evidence="11">
    <location>
        <begin position="136"/>
        <end position="159"/>
    </location>
</feature>
<dbReference type="GO" id="GO:0005634">
    <property type="term" value="C:nucleus"/>
    <property type="evidence" value="ECO:0007669"/>
    <property type="project" value="TreeGrafter"/>
</dbReference>
<reference evidence="14" key="1">
    <citation type="submission" date="2017-02" db="UniProtKB">
        <authorList>
            <consortium name="WormBaseParasite"/>
        </authorList>
    </citation>
    <scope>IDENTIFICATION</scope>
</reference>
<dbReference type="PANTHER" id="PTHR24056">
    <property type="entry name" value="CELL DIVISION PROTEIN KINASE"/>
    <property type="match status" value="1"/>
</dbReference>
<accession>A0A0N5C1J1</accession>
<evidence type="ECO:0000256" key="6">
    <source>
        <dbReference type="ARBA" id="ARBA00022777"/>
    </source>
</evidence>
<dbReference type="Proteomes" id="UP000046392">
    <property type="component" value="Unplaced"/>
</dbReference>
<dbReference type="GO" id="GO:0004693">
    <property type="term" value="F:cyclin-dependent protein serine/threonine kinase activity"/>
    <property type="evidence" value="ECO:0007669"/>
    <property type="project" value="UniProtKB-EC"/>
</dbReference>
<keyword evidence="5 10" id="KW-0547">Nucleotide-binding</keyword>
<comment type="catalytic activity">
    <reaction evidence="9">
        <text>L-seryl-[protein] + ATP = O-phospho-L-seryl-[protein] + ADP + H(+)</text>
        <dbReference type="Rhea" id="RHEA:17989"/>
        <dbReference type="Rhea" id="RHEA-COMP:9863"/>
        <dbReference type="Rhea" id="RHEA-COMP:11604"/>
        <dbReference type="ChEBI" id="CHEBI:15378"/>
        <dbReference type="ChEBI" id="CHEBI:29999"/>
        <dbReference type="ChEBI" id="CHEBI:30616"/>
        <dbReference type="ChEBI" id="CHEBI:83421"/>
        <dbReference type="ChEBI" id="CHEBI:456216"/>
        <dbReference type="EC" id="2.7.11.22"/>
    </reaction>
</comment>
<keyword evidence="4" id="KW-0808">Transferase</keyword>
<proteinExistence type="inferred from homology"/>
<keyword evidence="13" id="KW-1185">Reference proteome</keyword>
<dbReference type="PROSITE" id="PS50011">
    <property type="entry name" value="PROTEIN_KINASE_DOM"/>
    <property type="match status" value="1"/>
</dbReference>
<comment type="catalytic activity">
    <reaction evidence="8">
        <text>L-threonyl-[protein] + ATP = O-phospho-L-threonyl-[protein] + ADP + H(+)</text>
        <dbReference type="Rhea" id="RHEA:46608"/>
        <dbReference type="Rhea" id="RHEA-COMP:11060"/>
        <dbReference type="Rhea" id="RHEA-COMP:11605"/>
        <dbReference type="ChEBI" id="CHEBI:15378"/>
        <dbReference type="ChEBI" id="CHEBI:30013"/>
        <dbReference type="ChEBI" id="CHEBI:30616"/>
        <dbReference type="ChEBI" id="CHEBI:61977"/>
        <dbReference type="ChEBI" id="CHEBI:456216"/>
        <dbReference type="EC" id="2.7.11.22"/>
    </reaction>
</comment>
<feature type="binding site" evidence="10">
    <location>
        <position position="310"/>
    </location>
    <ligand>
        <name>ATP</name>
        <dbReference type="ChEBI" id="CHEBI:30616"/>
    </ligand>
</feature>
<sequence>MVLRNTTSKIDFEELFDTFREHQTPYYPDIGIFSFRGPKTHSHPISEGLHLIDSTKKVILKNHPSLYYYHFNKNINLQYFNQLSDRICLTSSTPMQIDGAASENVSELLSSNEDIKLFFFCDGFCCNQVCCSMNPVILTLLFTFIAVLILIILSLFVVWRHNILQKQFSYKKAQRFEMDDDIFDRNNKKYHNLSDKEAKVTPLNFMTPKTTVACKTDSVFSKVCKVKTFLFGGRSNGNPVSTNYDNALLCDDDFEDDALELESDTLIAEGVFFFLNMDKYDKISKIGEGSYGIVYKCRNKETNTIVAVKKFTESDENPGIKKIAMREVRMLKNLRHVNLVSLIEVFKRNRRLHLVFEYCERTLLNDLERYPQGCPDVLVKKTIYQLCLAIRYCHKHNCMHRDVKPENILLTSNDVVKLADFGFARIVNTNDLYTDYVATRWYRCPELLVGDIEYGTSVDIWAIGCVLAEMITGDAIWPGRSDVDQLFLIIQTLGPLLPRYQQIYNNNEYFRGLAIPVPQDMIPLENKISNISPLLLDLLKKCFDYNPDKRPSAGNLLEHPYFNNVQLPPEVYPEVPGKKKPYAILPYLNQNSPVYESKLKSNFSFNSNSNKMNYLPVI</sequence>
<dbReference type="AlphaFoldDB" id="A0A0N5C1J1"/>
<feature type="domain" description="Protein kinase" evidence="12">
    <location>
        <begin position="280"/>
        <end position="562"/>
    </location>
</feature>
<evidence type="ECO:0000256" key="2">
    <source>
        <dbReference type="ARBA" id="ARBA00012425"/>
    </source>
</evidence>
<dbReference type="SMART" id="SM00220">
    <property type="entry name" value="S_TKc"/>
    <property type="match status" value="1"/>
</dbReference>
<dbReference type="PROSITE" id="PS00108">
    <property type="entry name" value="PROTEIN_KINASE_ST"/>
    <property type="match status" value="1"/>
</dbReference>
<dbReference type="InterPro" id="IPR017441">
    <property type="entry name" value="Protein_kinase_ATP_BS"/>
</dbReference>
<keyword evidence="6" id="KW-0418">Kinase</keyword>
<evidence type="ECO:0000256" key="11">
    <source>
        <dbReference type="SAM" id="Phobius"/>
    </source>
</evidence>